<dbReference type="Gene3D" id="2.60.120.10">
    <property type="entry name" value="Jelly Rolls"/>
    <property type="match status" value="1"/>
</dbReference>
<dbReference type="EMBL" id="FOAJ01000003">
    <property type="protein sequence ID" value="SEK71477.1"/>
    <property type="molecule type" value="Genomic_DNA"/>
</dbReference>
<dbReference type="Proteomes" id="UP000199120">
    <property type="component" value="Unassembled WGS sequence"/>
</dbReference>
<dbReference type="SUPFAM" id="SSF51182">
    <property type="entry name" value="RmlC-like cupins"/>
    <property type="match status" value="1"/>
</dbReference>
<evidence type="ECO:0000256" key="1">
    <source>
        <dbReference type="SAM" id="MobiDB-lite"/>
    </source>
</evidence>
<accession>A0A1H7JC30</accession>
<dbReference type="OrthoDB" id="8882910at2"/>
<dbReference type="STRING" id="416943.SAMN05445871_1892"/>
<gene>
    <name evidence="2" type="ORF">SAMN05192542_103197</name>
</gene>
<evidence type="ECO:0000313" key="2">
    <source>
        <dbReference type="EMBL" id="SEK71477.1"/>
    </source>
</evidence>
<evidence type="ECO:0000313" key="3">
    <source>
        <dbReference type="Proteomes" id="UP000199120"/>
    </source>
</evidence>
<keyword evidence="2" id="KW-0413">Isomerase</keyword>
<reference evidence="3" key="1">
    <citation type="submission" date="2016-10" db="EMBL/GenBank/DDBJ databases">
        <authorList>
            <person name="Varghese N."/>
            <person name="Submissions S."/>
        </authorList>
    </citation>
    <scope>NUCLEOTIDE SEQUENCE [LARGE SCALE GENOMIC DNA]</scope>
    <source>
        <strain evidence="3">LMG 26416</strain>
    </source>
</reference>
<dbReference type="RefSeq" id="WP_134046601.1">
    <property type="nucleotide sequence ID" value="NZ_FNSR01000001.1"/>
</dbReference>
<feature type="region of interest" description="Disordered" evidence="1">
    <location>
        <begin position="1"/>
        <end position="24"/>
    </location>
</feature>
<sequence>MPTPVRPVSYTRYDEIDPQQTGPDGTRTWIARGANFVVTVSRVRAGSVLSRENHPDEYMVLLPDTAATLDAADAHVEAAAQTLAIMPPGASAVTARDDGLIVRIFSNEAADLLALASNGELYADGAPDVAALVPWPSPPDGFRIRVYPLAEHVRPDVNARVFRSSNLMLNILNVRETPRDTSRLSPHAHGDFEQGSLALSGAYVHHCRYPWGPDLRTWRDDEHTQIGSPSLMVVPPGVVHTSMNVGSEPGWLIDIFAPPRADFSARPDFVRNAAEYPMPPVNP</sequence>
<dbReference type="InterPro" id="IPR014710">
    <property type="entry name" value="RmlC-like_jellyroll"/>
</dbReference>
<keyword evidence="3" id="KW-1185">Reference proteome</keyword>
<proteinExistence type="predicted"/>
<name>A0A1H7JC30_9BURK</name>
<protein>
    <submittedName>
        <fullName evidence="2">Mannose-6-phosphate isomerase, cupin superfamily</fullName>
    </submittedName>
</protein>
<dbReference type="GO" id="GO:0016853">
    <property type="term" value="F:isomerase activity"/>
    <property type="evidence" value="ECO:0007669"/>
    <property type="project" value="UniProtKB-KW"/>
</dbReference>
<dbReference type="InterPro" id="IPR011051">
    <property type="entry name" value="RmlC_Cupin_sf"/>
</dbReference>
<organism evidence="2 3">
    <name type="scientific">Paraburkholderia caballeronis</name>
    <dbReference type="NCBI Taxonomy" id="416943"/>
    <lineage>
        <taxon>Bacteria</taxon>
        <taxon>Pseudomonadati</taxon>
        <taxon>Pseudomonadota</taxon>
        <taxon>Betaproteobacteria</taxon>
        <taxon>Burkholderiales</taxon>
        <taxon>Burkholderiaceae</taxon>
        <taxon>Paraburkholderia</taxon>
    </lineage>
</organism>
<dbReference type="AlphaFoldDB" id="A0A1H7JC30"/>